<name>A0A9P4UHF2_9PLEO</name>
<dbReference type="PANTHER" id="PTHR10237">
    <property type="entry name" value="DEFORMED EPIDERMAL AUTOREGULATORY FACTOR 1 HOMOLOG SUPPRESSIN"/>
    <property type="match status" value="1"/>
</dbReference>
<protein>
    <recommendedName>
        <fullName evidence="6">MYND-type domain-containing protein</fullName>
    </recommendedName>
</protein>
<sequence length="276" mass="31107">MANEQRSCSVCKKSASEVPGGLKNCAACHERPYCSKDCQKTDWKQHKRSCGKKPNEQTDDGLSGLGEQFSMAQLEDFTRKMKEADAVARAEQASRPPEALPATSKEAPSSNLVKGVRLECAKKGNGFSKTRIPDNHPILDEKVLPVPGLIGIPLVIYKVDTKRVKVTDPGLDNQKATFLNIDATTEFAPDGWQGGRIGSCIVARKDKKPLREEHFEAVWMYIDRILDDFGDGGYEMARRWYSRPKFEKWFAVYNREQLQYEQRSGWKEDPGSPYDV</sequence>
<evidence type="ECO:0000256" key="3">
    <source>
        <dbReference type="ARBA" id="ARBA00022833"/>
    </source>
</evidence>
<reference evidence="7" key="1">
    <citation type="journal article" date="2020" name="Stud. Mycol.">
        <title>101 Dothideomycetes genomes: a test case for predicting lifestyles and emergence of pathogens.</title>
        <authorList>
            <person name="Haridas S."/>
            <person name="Albert R."/>
            <person name="Binder M."/>
            <person name="Bloem J."/>
            <person name="Labutti K."/>
            <person name="Salamov A."/>
            <person name="Andreopoulos B."/>
            <person name="Baker S."/>
            <person name="Barry K."/>
            <person name="Bills G."/>
            <person name="Bluhm B."/>
            <person name="Cannon C."/>
            <person name="Castanera R."/>
            <person name="Culley D."/>
            <person name="Daum C."/>
            <person name="Ezra D."/>
            <person name="Gonzalez J."/>
            <person name="Henrissat B."/>
            <person name="Kuo A."/>
            <person name="Liang C."/>
            <person name="Lipzen A."/>
            <person name="Lutzoni F."/>
            <person name="Magnuson J."/>
            <person name="Mondo S."/>
            <person name="Nolan M."/>
            <person name="Ohm R."/>
            <person name="Pangilinan J."/>
            <person name="Park H.-J."/>
            <person name="Ramirez L."/>
            <person name="Alfaro M."/>
            <person name="Sun H."/>
            <person name="Tritt A."/>
            <person name="Yoshinaga Y."/>
            <person name="Zwiers L.-H."/>
            <person name="Turgeon B."/>
            <person name="Goodwin S."/>
            <person name="Spatafora J."/>
            <person name="Crous P."/>
            <person name="Grigoriev I."/>
        </authorList>
    </citation>
    <scope>NUCLEOTIDE SEQUENCE</scope>
    <source>
        <strain evidence="7">CBS 690.94</strain>
    </source>
</reference>
<dbReference type="Gene3D" id="6.10.140.2220">
    <property type="match status" value="1"/>
</dbReference>
<feature type="region of interest" description="Disordered" evidence="5">
    <location>
        <begin position="45"/>
        <end position="64"/>
    </location>
</feature>
<dbReference type="InterPro" id="IPR002893">
    <property type="entry name" value="Znf_MYND"/>
</dbReference>
<evidence type="ECO:0000313" key="7">
    <source>
        <dbReference type="EMBL" id="KAF2450155.1"/>
    </source>
</evidence>
<dbReference type="OrthoDB" id="437457at2759"/>
<dbReference type="GO" id="GO:0008270">
    <property type="term" value="F:zinc ion binding"/>
    <property type="evidence" value="ECO:0007669"/>
    <property type="project" value="UniProtKB-KW"/>
</dbReference>
<keyword evidence="3" id="KW-0862">Zinc</keyword>
<evidence type="ECO:0000256" key="5">
    <source>
        <dbReference type="SAM" id="MobiDB-lite"/>
    </source>
</evidence>
<dbReference type="GO" id="GO:0005634">
    <property type="term" value="C:nucleus"/>
    <property type="evidence" value="ECO:0007669"/>
    <property type="project" value="TreeGrafter"/>
</dbReference>
<dbReference type="Pfam" id="PF01753">
    <property type="entry name" value="zf-MYND"/>
    <property type="match status" value="1"/>
</dbReference>
<dbReference type="GO" id="GO:0000981">
    <property type="term" value="F:DNA-binding transcription factor activity, RNA polymerase II-specific"/>
    <property type="evidence" value="ECO:0007669"/>
    <property type="project" value="TreeGrafter"/>
</dbReference>
<dbReference type="PROSITE" id="PS01360">
    <property type="entry name" value="ZF_MYND_1"/>
    <property type="match status" value="1"/>
</dbReference>
<evidence type="ECO:0000256" key="1">
    <source>
        <dbReference type="ARBA" id="ARBA00022723"/>
    </source>
</evidence>
<dbReference type="PROSITE" id="PS50865">
    <property type="entry name" value="ZF_MYND_2"/>
    <property type="match status" value="1"/>
</dbReference>
<comment type="caution">
    <text evidence="7">The sequence shown here is derived from an EMBL/GenBank/DDBJ whole genome shotgun (WGS) entry which is preliminary data.</text>
</comment>
<dbReference type="Proteomes" id="UP000799764">
    <property type="component" value="Unassembled WGS sequence"/>
</dbReference>
<evidence type="ECO:0000259" key="6">
    <source>
        <dbReference type="PROSITE" id="PS50865"/>
    </source>
</evidence>
<dbReference type="PANTHER" id="PTHR10237:SF14">
    <property type="entry name" value="MYND-TYPE DOMAIN-CONTAINING PROTEIN"/>
    <property type="match status" value="1"/>
</dbReference>
<evidence type="ECO:0000313" key="8">
    <source>
        <dbReference type="Proteomes" id="UP000799764"/>
    </source>
</evidence>
<accession>A0A9P4UHF2</accession>
<dbReference type="InterPro" id="IPR024119">
    <property type="entry name" value="TF_DEAF-1"/>
</dbReference>
<dbReference type="EMBL" id="MU001493">
    <property type="protein sequence ID" value="KAF2450155.1"/>
    <property type="molecule type" value="Genomic_DNA"/>
</dbReference>
<organism evidence="7 8">
    <name type="scientific">Karstenula rhodostoma CBS 690.94</name>
    <dbReference type="NCBI Taxonomy" id="1392251"/>
    <lineage>
        <taxon>Eukaryota</taxon>
        <taxon>Fungi</taxon>
        <taxon>Dikarya</taxon>
        <taxon>Ascomycota</taxon>
        <taxon>Pezizomycotina</taxon>
        <taxon>Dothideomycetes</taxon>
        <taxon>Pleosporomycetidae</taxon>
        <taxon>Pleosporales</taxon>
        <taxon>Massarineae</taxon>
        <taxon>Didymosphaeriaceae</taxon>
        <taxon>Karstenula</taxon>
    </lineage>
</organism>
<dbReference type="SUPFAM" id="SSF144232">
    <property type="entry name" value="HIT/MYND zinc finger-like"/>
    <property type="match status" value="1"/>
</dbReference>
<keyword evidence="1" id="KW-0479">Metal-binding</keyword>
<feature type="region of interest" description="Disordered" evidence="5">
    <location>
        <begin position="85"/>
        <end position="110"/>
    </location>
</feature>
<evidence type="ECO:0000256" key="4">
    <source>
        <dbReference type="PROSITE-ProRule" id="PRU00134"/>
    </source>
</evidence>
<gene>
    <name evidence="7" type="ORF">P171DRAFT_426616</name>
</gene>
<keyword evidence="8" id="KW-1185">Reference proteome</keyword>
<keyword evidence="2 4" id="KW-0863">Zinc-finger</keyword>
<proteinExistence type="predicted"/>
<feature type="domain" description="MYND-type" evidence="6">
    <location>
        <begin position="8"/>
        <end position="50"/>
    </location>
</feature>
<dbReference type="AlphaFoldDB" id="A0A9P4UHF2"/>
<evidence type="ECO:0000256" key="2">
    <source>
        <dbReference type="ARBA" id="ARBA00022771"/>
    </source>
</evidence>